<dbReference type="AlphaFoldDB" id="A0A2P8DYF9"/>
<protein>
    <submittedName>
        <fullName evidence="2">Uncharacterized protein</fullName>
    </submittedName>
</protein>
<keyword evidence="3" id="KW-1185">Reference proteome</keyword>
<organism evidence="2 3">
    <name type="scientific">Cecembia rubra</name>
    <dbReference type="NCBI Taxonomy" id="1485585"/>
    <lineage>
        <taxon>Bacteria</taxon>
        <taxon>Pseudomonadati</taxon>
        <taxon>Bacteroidota</taxon>
        <taxon>Cytophagia</taxon>
        <taxon>Cytophagales</taxon>
        <taxon>Cyclobacteriaceae</taxon>
        <taxon>Cecembia</taxon>
    </lineage>
</organism>
<accession>A0A2P8DYF9</accession>
<reference evidence="2 3" key="1">
    <citation type="submission" date="2018-03" db="EMBL/GenBank/DDBJ databases">
        <title>Genomic Encyclopedia of Archaeal and Bacterial Type Strains, Phase II (KMG-II): from individual species to whole genera.</title>
        <authorList>
            <person name="Goeker M."/>
        </authorList>
    </citation>
    <scope>NUCLEOTIDE SEQUENCE [LARGE SCALE GENOMIC DNA]</scope>
    <source>
        <strain evidence="2 3">DSM 28057</strain>
    </source>
</reference>
<evidence type="ECO:0000256" key="1">
    <source>
        <dbReference type="SAM" id="SignalP"/>
    </source>
</evidence>
<feature type="signal peptide" evidence="1">
    <location>
        <begin position="1"/>
        <end position="22"/>
    </location>
</feature>
<proteinExistence type="predicted"/>
<dbReference type="EMBL" id="PYGF01000010">
    <property type="protein sequence ID" value="PSL02260.1"/>
    <property type="molecule type" value="Genomic_DNA"/>
</dbReference>
<evidence type="ECO:0000313" key="2">
    <source>
        <dbReference type="EMBL" id="PSL02260.1"/>
    </source>
</evidence>
<name>A0A2P8DYF9_9BACT</name>
<evidence type="ECO:0000313" key="3">
    <source>
        <dbReference type="Proteomes" id="UP000240708"/>
    </source>
</evidence>
<feature type="chain" id="PRO_5015169160" evidence="1">
    <location>
        <begin position="23"/>
        <end position="93"/>
    </location>
</feature>
<gene>
    <name evidence="2" type="ORF">CLV48_11043</name>
</gene>
<dbReference type="Proteomes" id="UP000240708">
    <property type="component" value="Unassembled WGS sequence"/>
</dbReference>
<keyword evidence="1" id="KW-0732">Signal</keyword>
<sequence length="93" mass="10202">MNTLIKRLPLLAFVLAAVFAFAFTKPVDPLQPQYGQDDMGLIYDVTNVQRGSGPNEYQCDITSETCLWADIQLTQPLSSNGKFVPGANLVPIN</sequence>
<comment type="caution">
    <text evidence="2">The sequence shown here is derived from an EMBL/GenBank/DDBJ whole genome shotgun (WGS) entry which is preliminary data.</text>
</comment>